<dbReference type="SUPFAM" id="SSF52980">
    <property type="entry name" value="Restriction endonuclease-like"/>
    <property type="match status" value="1"/>
</dbReference>
<proteinExistence type="predicted"/>
<evidence type="ECO:0008006" key="3">
    <source>
        <dbReference type="Google" id="ProtNLM"/>
    </source>
</evidence>
<keyword evidence="2" id="KW-1185">Reference proteome</keyword>
<reference evidence="1 2" key="1">
    <citation type="submission" date="2018-10" db="EMBL/GenBank/DDBJ databases">
        <title>Draft genome of Mycobacterium hodleri strain B.</title>
        <authorList>
            <person name="Amande T.J."/>
            <person name="Mcgenity T.J."/>
        </authorList>
    </citation>
    <scope>NUCLEOTIDE SEQUENCE [LARGE SCALE GENOMIC DNA]</scope>
    <source>
        <strain evidence="1 2">B</strain>
    </source>
</reference>
<evidence type="ECO:0000313" key="1">
    <source>
        <dbReference type="EMBL" id="TQR87857.1"/>
    </source>
</evidence>
<comment type="caution">
    <text evidence="1">The sequence shown here is derived from an EMBL/GenBank/DDBJ whole genome shotgun (WGS) entry which is preliminary data.</text>
</comment>
<protein>
    <recommendedName>
        <fullName evidence="3">DUF559 domain-containing protein</fullName>
    </recommendedName>
</protein>
<dbReference type="Proteomes" id="UP000315759">
    <property type="component" value="Unassembled WGS sequence"/>
</dbReference>
<gene>
    <name evidence="1" type="ORF">D8S82_04420</name>
</gene>
<sequence>MEQLVLASEALASGAVTRHQLRSEYDKLHRDVYAPRGLELTARHRAIAGWLWSRREAVLVGNSAAALLGTKWISADEPAELGRSRFTSARDIVVRSGAIAPDELCTARGIPCTTAPRTAYDVGRTMLPDKSIVRIDALLNATRHDVADVEAIAGRYPKARGIRRLRAALALADGGAESPPETRLRLLLVRSGLPRPTTQIPVADDHGRIVRRIDMGWPEWMVGVEYDGAQHFTGPDDYAADIERLEFLAHRGWLIVRVGGRHMRAPGVVAERARRALLSRGWSPRLQKMTEIS</sequence>
<organism evidence="1 2">
    <name type="scientific">Mycolicibacterium hodleri</name>
    <dbReference type="NCBI Taxonomy" id="49897"/>
    <lineage>
        <taxon>Bacteria</taxon>
        <taxon>Bacillati</taxon>
        <taxon>Actinomycetota</taxon>
        <taxon>Actinomycetes</taxon>
        <taxon>Mycobacteriales</taxon>
        <taxon>Mycobacteriaceae</taxon>
        <taxon>Mycolicibacterium</taxon>
    </lineage>
</organism>
<name>A0A544W6J3_9MYCO</name>
<dbReference type="AlphaFoldDB" id="A0A544W6J3"/>
<evidence type="ECO:0000313" key="2">
    <source>
        <dbReference type="Proteomes" id="UP000315759"/>
    </source>
</evidence>
<dbReference type="RefSeq" id="WP_142550898.1">
    <property type="nucleotide sequence ID" value="NZ_VIFX01000004.1"/>
</dbReference>
<dbReference type="InterPro" id="IPR011335">
    <property type="entry name" value="Restrct_endonuc-II-like"/>
</dbReference>
<dbReference type="EMBL" id="VIFX01000004">
    <property type="protein sequence ID" value="TQR87857.1"/>
    <property type="molecule type" value="Genomic_DNA"/>
</dbReference>
<accession>A0A544W6J3</accession>